<feature type="region of interest" description="Disordered" evidence="1">
    <location>
        <begin position="122"/>
        <end position="162"/>
    </location>
</feature>
<feature type="compositionally biased region" description="Basic and acidic residues" evidence="1">
    <location>
        <begin position="132"/>
        <end position="144"/>
    </location>
</feature>
<comment type="caution">
    <text evidence="3">The sequence shown here is derived from an EMBL/GenBank/DDBJ whole genome shotgun (WGS) entry which is preliminary data.</text>
</comment>
<evidence type="ECO:0000313" key="4">
    <source>
        <dbReference type="Proteomes" id="UP001292094"/>
    </source>
</evidence>
<protein>
    <submittedName>
        <fullName evidence="3">Uncharacterized protein</fullName>
    </submittedName>
</protein>
<feature type="transmembrane region" description="Helical" evidence="2">
    <location>
        <begin position="170"/>
        <end position="192"/>
    </location>
</feature>
<sequence>MTRGPTRGSTKYHENSRKSVSQSVLQDLRITELTSKKKGPYNKSLVGNGEGDHLYLLEGDLGVPKVSPQLSPLSTATTAGQDNQDETQITLLKSTPTHITSNHQHTTTTNTNTTSLLLAGEENEEQEGQENAEGKRKDGDGGKEKKGRKRKITTDTTTDSAGHPKRIRDLVAFWLLGFCNNFTYWVMITAAYDLLTVQSQT</sequence>
<organism evidence="3 4">
    <name type="scientific">Petrolisthes manimaculis</name>
    <dbReference type="NCBI Taxonomy" id="1843537"/>
    <lineage>
        <taxon>Eukaryota</taxon>
        <taxon>Metazoa</taxon>
        <taxon>Ecdysozoa</taxon>
        <taxon>Arthropoda</taxon>
        <taxon>Crustacea</taxon>
        <taxon>Multicrustacea</taxon>
        <taxon>Malacostraca</taxon>
        <taxon>Eumalacostraca</taxon>
        <taxon>Eucarida</taxon>
        <taxon>Decapoda</taxon>
        <taxon>Pleocyemata</taxon>
        <taxon>Anomura</taxon>
        <taxon>Galatheoidea</taxon>
        <taxon>Porcellanidae</taxon>
        <taxon>Petrolisthes</taxon>
    </lineage>
</organism>
<accession>A0AAE1Q4G3</accession>
<keyword evidence="2" id="KW-0472">Membrane</keyword>
<dbReference type="AlphaFoldDB" id="A0AAE1Q4G3"/>
<proteinExistence type="predicted"/>
<dbReference type="Proteomes" id="UP001292094">
    <property type="component" value="Unassembled WGS sequence"/>
</dbReference>
<keyword evidence="4" id="KW-1185">Reference proteome</keyword>
<evidence type="ECO:0000256" key="2">
    <source>
        <dbReference type="SAM" id="Phobius"/>
    </source>
</evidence>
<feature type="region of interest" description="Disordered" evidence="1">
    <location>
        <begin position="1"/>
        <end position="23"/>
    </location>
</feature>
<evidence type="ECO:0000256" key="1">
    <source>
        <dbReference type="SAM" id="MobiDB-lite"/>
    </source>
</evidence>
<keyword evidence="2" id="KW-0812">Transmembrane</keyword>
<keyword evidence="2" id="KW-1133">Transmembrane helix</keyword>
<evidence type="ECO:0000313" key="3">
    <source>
        <dbReference type="EMBL" id="KAK4319748.1"/>
    </source>
</evidence>
<name>A0AAE1Q4G3_9EUCA</name>
<dbReference type="EMBL" id="JAWZYT010000730">
    <property type="protein sequence ID" value="KAK4319748.1"/>
    <property type="molecule type" value="Genomic_DNA"/>
</dbReference>
<reference evidence="3" key="1">
    <citation type="submission" date="2023-11" db="EMBL/GenBank/DDBJ databases">
        <title>Genome assemblies of two species of porcelain crab, Petrolisthes cinctipes and Petrolisthes manimaculis (Anomura: Porcellanidae).</title>
        <authorList>
            <person name="Angst P."/>
        </authorList>
    </citation>
    <scope>NUCLEOTIDE SEQUENCE</scope>
    <source>
        <strain evidence="3">PB745_02</strain>
        <tissue evidence="3">Gill</tissue>
    </source>
</reference>
<gene>
    <name evidence="3" type="ORF">Pmani_009335</name>
</gene>